<name>A0A1J1H3N3_PLAGA</name>
<feature type="transmembrane region" description="Helical" evidence="2">
    <location>
        <begin position="12"/>
        <end position="29"/>
    </location>
</feature>
<keyword evidence="2" id="KW-0472">Membrane</keyword>
<keyword evidence="5" id="KW-1185">Reference proteome</keyword>
<gene>
    <name evidence="4" type="ORF">PGAL8A_00039700</name>
</gene>
<evidence type="ECO:0000259" key="3">
    <source>
        <dbReference type="PROSITE" id="PS51286"/>
    </source>
</evidence>
<dbReference type="VEuPathDB" id="PlasmoDB:PGAL8A_00039700"/>
<dbReference type="SMART" id="SM00952">
    <property type="entry name" value="RAP"/>
    <property type="match status" value="1"/>
</dbReference>
<dbReference type="GeneID" id="39728921"/>
<feature type="compositionally biased region" description="Basic and acidic residues" evidence="1">
    <location>
        <begin position="329"/>
        <end position="357"/>
    </location>
</feature>
<organism evidence="4 5">
    <name type="scientific">Plasmodium gallinaceum</name>
    <dbReference type="NCBI Taxonomy" id="5849"/>
    <lineage>
        <taxon>Eukaryota</taxon>
        <taxon>Sar</taxon>
        <taxon>Alveolata</taxon>
        <taxon>Apicomplexa</taxon>
        <taxon>Aconoidasida</taxon>
        <taxon>Haemosporida</taxon>
        <taxon>Plasmodiidae</taxon>
        <taxon>Plasmodium</taxon>
        <taxon>Plasmodium (Haemamoeba)</taxon>
    </lineage>
</organism>
<evidence type="ECO:0000313" key="5">
    <source>
        <dbReference type="Proteomes" id="UP000220797"/>
    </source>
</evidence>
<evidence type="ECO:0000256" key="1">
    <source>
        <dbReference type="SAM" id="MobiDB-lite"/>
    </source>
</evidence>
<keyword evidence="2" id="KW-0812">Transmembrane</keyword>
<feature type="domain" description="RAP" evidence="3">
    <location>
        <begin position="1141"/>
        <end position="1201"/>
    </location>
</feature>
<dbReference type="Proteomes" id="UP000220797">
    <property type="component" value="Unassembled WGS sequence"/>
</dbReference>
<dbReference type="OMA" id="SWNNTNE"/>
<evidence type="ECO:0000313" key="4">
    <source>
        <dbReference type="EMBL" id="CRG97960.1"/>
    </source>
</evidence>
<feature type="region of interest" description="Disordered" evidence="1">
    <location>
        <begin position="323"/>
        <end position="375"/>
    </location>
</feature>
<keyword evidence="2" id="KW-1133">Transmembrane helix</keyword>
<evidence type="ECO:0000256" key="2">
    <source>
        <dbReference type="SAM" id="Phobius"/>
    </source>
</evidence>
<feature type="transmembrane region" description="Helical" evidence="2">
    <location>
        <begin position="1170"/>
        <end position="1191"/>
    </location>
</feature>
<dbReference type="PROSITE" id="PS51286">
    <property type="entry name" value="RAP"/>
    <property type="match status" value="1"/>
</dbReference>
<dbReference type="InterPro" id="IPR013584">
    <property type="entry name" value="RAP"/>
</dbReference>
<dbReference type="Pfam" id="PF08373">
    <property type="entry name" value="RAP"/>
    <property type="match status" value="1"/>
</dbReference>
<sequence length="1210" mass="143734">MLVYMKLKNKNFNLKLLLIFFLLVKAYYLKKIKCLRKNYDLNLIIRDKTFFLANKNKKIYTKIFYGRNRKSNTIFYKKGNYLFKWFNLANRENIKKKKNDFFLNFYNKKQKKIILYERINTIENNTLDDQDSKLDNLNDEIFLDSEEKNSNEELNNESKINKNIKKNKKRHYKFTSWNNTKEINKFDLEKYNIDNELTNDESQKYHSAYYSFVINNSNDTNHLNIKINKELVNSLSVEELLNVLIKYNENSSKQKKKNIFNEVNIVTAYHRIAKHVRNKNFYQKKNLNQENETDSYFDPVTFSLFENYSNVSDIEEKSNITFNSSYDNNKVDENTENHSNESSKKHINEVKLEDKSENSGNTERSNEENYSEKSTFLTEANSSNVKINDKDNKIKKNKDFMYNNHENLSNIKIYSYIYELLKNNLVDNSNVITKHVANIAWASAILSNKDMVVWSNIKKQFYENINSFKAQELSIIIWSFSATKNELIKTKEEFILLYNCIKKYINENKFKAQEFSNIIWSFGISKYCNLDLLIILYNYALKIFDKLLLKDISTVLYSLSIFASDCINQNILETIKKRHFDLYNIHEDYLTIRKTEKKENQEIFNCDKFYFFNHAVNNYENPTENNLIEDDNANDKKYVFFLLFENFLKFSLKKINNEKDKMTMRSWSNIFWSCANVGLGLYKDIYSDHKDLKYYIYMKSNEINGEAVGNVNINILNTNNKDNKNIIHYKKENDSLYYIFLNHHNYECLHTNVVYEEDKSLSIEKVNYFFDCKPYVHIINKEYIFPAISYIHDDEYKIDEKQKNKFSLNIDLDIFNNNKNKIEINDHNYNKIMKSNIPTDENLINDAKKKENKFNCINNQMDNSFNINEEINLTSNNKLSTNNGIKCINGKQSTIDKNSNSDILYKSSNLNSSLNNVNNSNYLKIFNILNDEENNIYNETNNNNMVLTLLELFQSQLKEKIIKWKKCETQSIANILWSLSVLNVFSKNIFENGLSECNKRFIKNSRKRNSNKLQKYISQLHQSQLYQASFSFCLYILNSEKNSNKLLKSHQDISNCSLKSIDTKKKIQLIFEKYFNVSITTLNIWRKQLARNQRKEEKNQISSSAHKKISDELKQLNIFHYNEYFLFDSILVDIYIPHSKIVIEIDGPSHFFQKGKKIIYNPNSLFKKRLLRALGFVVISISISNHTFMFSSLNTINFIKKILNKVNYNI</sequence>
<proteinExistence type="predicted"/>
<comment type="caution">
    <text evidence="4">The sequence shown here is derived from an EMBL/GenBank/DDBJ whole genome shotgun (WGS) entry which is preliminary data.</text>
</comment>
<accession>A0A1J1H3N3</accession>
<dbReference type="AlphaFoldDB" id="A0A1J1H3N3"/>
<protein>
    <submittedName>
        <fullName evidence="4">RAP protein, putative</fullName>
    </submittedName>
</protein>
<dbReference type="EMBL" id="CVMV01000117">
    <property type="protein sequence ID" value="CRG97960.1"/>
    <property type="molecule type" value="Genomic_DNA"/>
</dbReference>
<reference evidence="4" key="1">
    <citation type="submission" date="2015-04" db="EMBL/GenBank/DDBJ databases">
        <authorList>
            <consortium name="Pathogen Informatics"/>
        </authorList>
    </citation>
    <scope>NUCLEOTIDE SEQUENCE [LARGE SCALE GENOMIC DNA]</scope>
    <source>
        <strain evidence="4">8A</strain>
    </source>
</reference>
<dbReference type="OrthoDB" id="2019031at2759"/>
<dbReference type="RefSeq" id="XP_028530759.1">
    <property type="nucleotide sequence ID" value="XM_028674402.1"/>
</dbReference>